<dbReference type="InterPro" id="IPR029063">
    <property type="entry name" value="SAM-dependent_MTases_sf"/>
</dbReference>
<dbReference type="PANTHER" id="PTHR14741:SF32">
    <property type="entry name" value="TRIMETHYLGUANOSINE SYNTHASE"/>
    <property type="match status" value="1"/>
</dbReference>
<organism evidence="3 4">
    <name type="scientific">Nocardioides abyssi</name>
    <dbReference type="NCBI Taxonomy" id="3058370"/>
    <lineage>
        <taxon>Bacteria</taxon>
        <taxon>Bacillati</taxon>
        <taxon>Actinomycetota</taxon>
        <taxon>Actinomycetes</taxon>
        <taxon>Propionibacteriales</taxon>
        <taxon>Nocardioidaceae</taxon>
        <taxon>Nocardioides</taxon>
    </lineage>
</organism>
<dbReference type="SUPFAM" id="SSF53335">
    <property type="entry name" value="S-adenosyl-L-methionine-dependent methyltransferases"/>
    <property type="match status" value="1"/>
</dbReference>
<dbReference type="RefSeq" id="WP_300961613.1">
    <property type="nucleotide sequence ID" value="NZ_JAUHJR010000005.1"/>
</dbReference>
<sequence>MDLDAFRWLLTDAGQRLLDRAGGLVDVDPLAAQTALRREADAEHAAAALTQARLRVRAEAKFGDLAARMYFTPDGLEQATRLAVATHRAARLQAYAARTLVDLGCGVGGDLIAAARAGLTCAGVDLDPVRVAVAEANLAALDLPGAVLVADATTVDPSPFDVAFADPARRGVRGRTFDVDDWTPPWSFVERLLRRDSCVKVAPGIPHEIVPAGVEAEWVSDRGEVKEAALWSGGLATTARRATVIGEGGLATVTDEDAPPLGEGVDVRPVGRYLYEPDGAVVRAGLVTAVAAQVQGGLVDEHIAYVTGDAAYRSPLARGYEVVEELPYREKALRAALRERGIGTLTIKKRGVDVVPEQLRKRLALSGDAEATLVLTRVAGAGTALLVRPLA</sequence>
<evidence type="ECO:0000259" key="2">
    <source>
        <dbReference type="Pfam" id="PF18096"/>
    </source>
</evidence>
<evidence type="ECO:0000313" key="4">
    <source>
        <dbReference type="Proteomes" id="UP001168537"/>
    </source>
</evidence>
<feature type="domain" description="THUMP-like" evidence="2">
    <location>
        <begin position="317"/>
        <end position="389"/>
    </location>
</feature>
<name>A0ABT8EW93_9ACTN</name>
<dbReference type="CDD" id="cd02440">
    <property type="entry name" value="AdoMet_MTases"/>
    <property type="match status" value="1"/>
</dbReference>
<dbReference type="Gene3D" id="3.40.50.150">
    <property type="entry name" value="Vaccinia Virus protein VP39"/>
    <property type="match status" value="1"/>
</dbReference>
<dbReference type="GO" id="GO:0032259">
    <property type="term" value="P:methylation"/>
    <property type="evidence" value="ECO:0007669"/>
    <property type="project" value="UniProtKB-KW"/>
</dbReference>
<dbReference type="Proteomes" id="UP001168537">
    <property type="component" value="Unassembled WGS sequence"/>
</dbReference>
<evidence type="ECO:0000313" key="3">
    <source>
        <dbReference type="EMBL" id="MDN4162448.1"/>
    </source>
</evidence>
<reference evidence="3" key="1">
    <citation type="submission" date="2023-06" db="EMBL/GenBank/DDBJ databases">
        <title>Draft genome sequence of Nocardioides sp. SOB72.</title>
        <authorList>
            <person name="Zhang G."/>
        </authorList>
    </citation>
    <scope>NUCLEOTIDE SEQUENCE</scope>
    <source>
        <strain evidence="3">SOB72</strain>
    </source>
</reference>
<proteinExistence type="predicted"/>
<dbReference type="Pfam" id="PF13649">
    <property type="entry name" value="Methyltransf_25"/>
    <property type="match status" value="1"/>
</dbReference>
<protein>
    <submittedName>
        <fullName evidence="3">SAM-dependent methyltransferase</fullName>
    </submittedName>
</protein>
<gene>
    <name evidence="3" type="ORF">QWY29_13860</name>
</gene>
<accession>A0ABT8EW93</accession>
<keyword evidence="4" id="KW-1185">Reference proteome</keyword>
<dbReference type="Pfam" id="PF18096">
    <property type="entry name" value="Thump_like"/>
    <property type="match status" value="1"/>
</dbReference>
<dbReference type="EMBL" id="JAUHJR010000005">
    <property type="protein sequence ID" value="MDN4162448.1"/>
    <property type="molecule type" value="Genomic_DNA"/>
</dbReference>
<comment type="caution">
    <text evidence="3">The sequence shown here is derived from an EMBL/GenBank/DDBJ whole genome shotgun (WGS) entry which is preliminary data.</text>
</comment>
<dbReference type="InterPro" id="IPR041497">
    <property type="entry name" value="Thump-like"/>
</dbReference>
<keyword evidence="3" id="KW-0489">Methyltransferase</keyword>
<keyword evidence="3" id="KW-0808">Transferase</keyword>
<dbReference type="PANTHER" id="PTHR14741">
    <property type="entry name" value="S-ADENOSYLMETHIONINE-DEPENDENT METHYLTRANSFERASE RELATED"/>
    <property type="match status" value="1"/>
</dbReference>
<feature type="domain" description="Methyltransferase" evidence="1">
    <location>
        <begin position="101"/>
        <end position="165"/>
    </location>
</feature>
<dbReference type="InterPro" id="IPR041698">
    <property type="entry name" value="Methyltransf_25"/>
</dbReference>
<dbReference type="GO" id="GO:0008168">
    <property type="term" value="F:methyltransferase activity"/>
    <property type="evidence" value="ECO:0007669"/>
    <property type="project" value="UniProtKB-KW"/>
</dbReference>
<evidence type="ECO:0000259" key="1">
    <source>
        <dbReference type="Pfam" id="PF13649"/>
    </source>
</evidence>